<proteinExistence type="predicted"/>
<dbReference type="AlphaFoldDB" id="B4NJE0"/>
<feature type="compositionally biased region" description="Low complexity" evidence="1">
    <location>
        <begin position="17"/>
        <end position="29"/>
    </location>
</feature>
<dbReference type="FunCoup" id="B4NJE0">
    <property type="interactions" value="1"/>
</dbReference>
<organism evidence="2 3">
    <name type="scientific">Drosophila willistoni</name>
    <name type="common">Fruit fly</name>
    <dbReference type="NCBI Taxonomy" id="7260"/>
    <lineage>
        <taxon>Eukaryota</taxon>
        <taxon>Metazoa</taxon>
        <taxon>Ecdysozoa</taxon>
        <taxon>Arthropoda</taxon>
        <taxon>Hexapoda</taxon>
        <taxon>Insecta</taxon>
        <taxon>Pterygota</taxon>
        <taxon>Neoptera</taxon>
        <taxon>Endopterygota</taxon>
        <taxon>Diptera</taxon>
        <taxon>Brachycera</taxon>
        <taxon>Muscomorpha</taxon>
        <taxon>Ephydroidea</taxon>
        <taxon>Drosophilidae</taxon>
        <taxon>Drosophila</taxon>
        <taxon>Sophophora</taxon>
    </lineage>
</organism>
<dbReference type="Proteomes" id="UP000007798">
    <property type="component" value="Unassembled WGS sequence"/>
</dbReference>
<dbReference type="InParanoid" id="B4NJE0"/>
<gene>
    <name evidence="2" type="primary">Dwil\GK18936</name>
    <name evidence="2" type="ORF">Dwil_GK18936</name>
</gene>
<evidence type="ECO:0000313" key="2">
    <source>
        <dbReference type="EMBL" id="EDW84971.2"/>
    </source>
</evidence>
<reference evidence="2 3" key="1">
    <citation type="journal article" date="2007" name="Nature">
        <title>Evolution of genes and genomes on the Drosophila phylogeny.</title>
        <authorList>
            <consortium name="Drosophila 12 Genomes Consortium"/>
            <person name="Clark A.G."/>
            <person name="Eisen M.B."/>
            <person name="Smith D.R."/>
            <person name="Bergman C.M."/>
            <person name="Oliver B."/>
            <person name="Markow T.A."/>
            <person name="Kaufman T.C."/>
            <person name="Kellis M."/>
            <person name="Gelbart W."/>
            <person name="Iyer V.N."/>
            <person name="Pollard D.A."/>
            <person name="Sackton T.B."/>
            <person name="Larracuente A.M."/>
            <person name="Singh N.D."/>
            <person name="Abad J.P."/>
            <person name="Abt D.N."/>
            <person name="Adryan B."/>
            <person name="Aguade M."/>
            <person name="Akashi H."/>
            <person name="Anderson W.W."/>
            <person name="Aquadro C.F."/>
            <person name="Ardell D.H."/>
            <person name="Arguello R."/>
            <person name="Artieri C.G."/>
            <person name="Barbash D.A."/>
            <person name="Barker D."/>
            <person name="Barsanti P."/>
            <person name="Batterham P."/>
            <person name="Batzoglou S."/>
            <person name="Begun D."/>
            <person name="Bhutkar A."/>
            <person name="Blanco E."/>
            <person name="Bosak S.A."/>
            <person name="Bradley R.K."/>
            <person name="Brand A.D."/>
            <person name="Brent M.R."/>
            <person name="Brooks A.N."/>
            <person name="Brown R.H."/>
            <person name="Butlin R.K."/>
            <person name="Caggese C."/>
            <person name="Calvi B.R."/>
            <person name="Bernardo de Carvalho A."/>
            <person name="Caspi A."/>
            <person name="Castrezana S."/>
            <person name="Celniker S.E."/>
            <person name="Chang J.L."/>
            <person name="Chapple C."/>
            <person name="Chatterji S."/>
            <person name="Chinwalla A."/>
            <person name="Civetta A."/>
            <person name="Clifton S.W."/>
            <person name="Comeron J.M."/>
            <person name="Costello J.C."/>
            <person name="Coyne J.A."/>
            <person name="Daub J."/>
            <person name="David R.G."/>
            <person name="Delcher A.L."/>
            <person name="Delehaunty K."/>
            <person name="Do C.B."/>
            <person name="Ebling H."/>
            <person name="Edwards K."/>
            <person name="Eickbush T."/>
            <person name="Evans J.D."/>
            <person name="Filipski A."/>
            <person name="Findeiss S."/>
            <person name="Freyhult E."/>
            <person name="Fulton L."/>
            <person name="Fulton R."/>
            <person name="Garcia A.C."/>
            <person name="Gardiner A."/>
            <person name="Garfield D.A."/>
            <person name="Garvin B.E."/>
            <person name="Gibson G."/>
            <person name="Gilbert D."/>
            <person name="Gnerre S."/>
            <person name="Godfrey J."/>
            <person name="Good R."/>
            <person name="Gotea V."/>
            <person name="Gravely B."/>
            <person name="Greenberg A.J."/>
            <person name="Griffiths-Jones S."/>
            <person name="Gross S."/>
            <person name="Guigo R."/>
            <person name="Gustafson E.A."/>
            <person name="Haerty W."/>
            <person name="Hahn M.W."/>
            <person name="Halligan D.L."/>
            <person name="Halpern A.L."/>
            <person name="Halter G.M."/>
            <person name="Han M.V."/>
            <person name="Heger A."/>
            <person name="Hillier L."/>
            <person name="Hinrichs A.S."/>
            <person name="Holmes I."/>
            <person name="Hoskins R.A."/>
            <person name="Hubisz M.J."/>
            <person name="Hultmark D."/>
            <person name="Huntley M.A."/>
            <person name="Jaffe D.B."/>
            <person name="Jagadeeshan S."/>
            <person name="Jeck W.R."/>
            <person name="Johnson J."/>
            <person name="Jones C.D."/>
            <person name="Jordan W.C."/>
            <person name="Karpen G.H."/>
            <person name="Kataoka E."/>
            <person name="Keightley P.D."/>
            <person name="Kheradpour P."/>
            <person name="Kirkness E.F."/>
            <person name="Koerich L.B."/>
            <person name="Kristiansen K."/>
            <person name="Kudrna D."/>
            <person name="Kulathinal R.J."/>
            <person name="Kumar S."/>
            <person name="Kwok R."/>
            <person name="Lander E."/>
            <person name="Langley C.H."/>
            <person name="Lapoint R."/>
            <person name="Lazzaro B.P."/>
            <person name="Lee S.J."/>
            <person name="Levesque L."/>
            <person name="Li R."/>
            <person name="Lin C.F."/>
            <person name="Lin M.F."/>
            <person name="Lindblad-Toh K."/>
            <person name="Llopart A."/>
            <person name="Long M."/>
            <person name="Low L."/>
            <person name="Lozovsky E."/>
            <person name="Lu J."/>
            <person name="Luo M."/>
            <person name="Machado C.A."/>
            <person name="Makalowski W."/>
            <person name="Marzo M."/>
            <person name="Matsuda M."/>
            <person name="Matzkin L."/>
            <person name="McAllister B."/>
            <person name="McBride C.S."/>
            <person name="McKernan B."/>
            <person name="McKernan K."/>
            <person name="Mendez-Lago M."/>
            <person name="Minx P."/>
            <person name="Mollenhauer M.U."/>
            <person name="Montooth K."/>
            <person name="Mount S.M."/>
            <person name="Mu X."/>
            <person name="Myers E."/>
            <person name="Negre B."/>
            <person name="Newfeld S."/>
            <person name="Nielsen R."/>
            <person name="Noor M.A."/>
            <person name="O'Grady P."/>
            <person name="Pachter L."/>
            <person name="Papaceit M."/>
            <person name="Parisi M.J."/>
            <person name="Parisi M."/>
            <person name="Parts L."/>
            <person name="Pedersen J.S."/>
            <person name="Pesole G."/>
            <person name="Phillippy A.M."/>
            <person name="Ponting C.P."/>
            <person name="Pop M."/>
            <person name="Porcelli D."/>
            <person name="Powell J.R."/>
            <person name="Prohaska S."/>
            <person name="Pruitt K."/>
            <person name="Puig M."/>
            <person name="Quesneville H."/>
            <person name="Ram K.R."/>
            <person name="Rand D."/>
            <person name="Rasmussen M.D."/>
            <person name="Reed L.K."/>
            <person name="Reenan R."/>
            <person name="Reily A."/>
            <person name="Remington K.A."/>
            <person name="Rieger T.T."/>
            <person name="Ritchie M.G."/>
            <person name="Robin C."/>
            <person name="Rogers Y.H."/>
            <person name="Rohde C."/>
            <person name="Rozas J."/>
            <person name="Rubenfield M.J."/>
            <person name="Ruiz A."/>
            <person name="Russo S."/>
            <person name="Salzberg S.L."/>
            <person name="Sanchez-Gracia A."/>
            <person name="Saranga D.J."/>
            <person name="Sato H."/>
            <person name="Schaeffer S.W."/>
            <person name="Schatz M.C."/>
            <person name="Schlenke T."/>
            <person name="Schwartz R."/>
            <person name="Segarra C."/>
            <person name="Singh R.S."/>
            <person name="Sirot L."/>
            <person name="Sirota M."/>
            <person name="Sisneros N.B."/>
            <person name="Smith C.D."/>
            <person name="Smith T.F."/>
            <person name="Spieth J."/>
            <person name="Stage D.E."/>
            <person name="Stark A."/>
            <person name="Stephan W."/>
            <person name="Strausberg R.L."/>
            <person name="Strempel S."/>
            <person name="Sturgill D."/>
            <person name="Sutton G."/>
            <person name="Sutton G.G."/>
            <person name="Tao W."/>
            <person name="Teichmann S."/>
            <person name="Tobari Y.N."/>
            <person name="Tomimura Y."/>
            <person name="Tsolas J.M."/>
            <person name="Valente V.L."/>
            <person name="Venter E."/>
            <person name="Venter J.C."/>
            <person name="Vicario S."/>
            <person name="Vieira F.G."/>
            <person name="Vilella A.J."/>
            <person name="Villasante A."/>
            <person name="Walenz B."/>
            <person name="Wang J."/>
            <person name="Wasserman M."/>
            <person name="Watts T."/>
            <person name="Wilson D."/>
            <person name="Wilson R.K."/>
            <person name="Wing R.A."/>
            <person name="Wolfner M.F."/>
            <person name="Wong A."/>
            <person name="Wong G.K."/>
            <person name="Wu C.I."/>
            <person name="Wu G."/>
            <person name="Yamamoto D."/>
            <person name="Yang H.P."/>
            <person name="Yang S.P."/>
            <person name="Yorke J.A."/>
            <person name="Yoshida K."/>
            <person name="Zdobnov E."/>
            <person name="Zhang P."/>
            <person name="Zhang Y."/>
            <person name="Zimin A.V."/>
            <person name="Baldwin J."/>
            <person name="Abdouelleil A."/>
            <person name="Abdulkadir J."/>
            <person name="Abebe A."/>
            <person name="Abera B."/>
            <person name="Abreu J."/>
            <person name="Acer S.C."/>
            <person name="Aftuck L."/>
            <person name="Alexander A."/>
            <person name="An P."/>
            <person name="Anderson E."/>
            <person name="Anderson S."/>
            <person name="Arachi H."/>
            <person name="Azer M."/>
            <person name="Bachantsang P."/>
            <person name="Barry A."/>
            <person name="Bayul T."/>
            <person name="Berlin A."/>
            <person name="Bessette D."/>
            <person name="Bloom T."/>
            <person name="Blye J."/>
            <person name="Boguslavskiy L."/>
            <person name="Bonnet C."/>
            <person name="Boukhgalter B."/>
            <person name="Bourzgui I."/>
            <person name="Brown A."/>
            <person name="Cahill P."/>
            <person name="Channer S."/>
            <person name="Cheshatsang Y."/>
            <person name="Chuda L."/>
            <person name="Citroen M."/>
            <person name="Collymore A."/>
            <person name="Cooke P."/>
            <person name="Costello M."/>
            <person name="D'Aco K."/>
            <person name="Daza R."/>
            <person name="De Haan G."/>
            <person name="DeGray S."/>
            <person name="DeMaso C."/>
            <person name="Dhargay N."/>
            <person name="Dooley K."/>
            <person name="Dooley E."/>
            <person name="Doricent M."/>
            <person name="Dorje P."/>
            <person name="Dorjee K."/>
            <person name="Dupes A."/>
            <person name="Elong R."/>
            <person name="Falk J."/>
            <person name="Farina A."/>
            <person name="Faro S."/>
            <person name="Ferguson D."/>
            <person name="Fisher S."/>
            <person name="Foley C.D."/>
            <person name="Franke A."/>
            <person name="Friedrich D."/>
            <person name="Gadbois L."/>
            <person name="Gearin G."/>
            <person name="Gearin C.R."/>
            <person name="Giannoukos G."/>
            <person name="Goode T."/>
            <person name="Graham J."/>
            <person name="Grandbois E."/>
            <person name="Grewal S."/>
            <person name="Gyaltsen K."/>
            <person name="Hafez N."/>
            <person name="Hagos B."/>
            <person name="Hall J."/>
            <person name="Henson C."/>
            <person name="Hollinger A."/>
            <person name="Honan T."/>
            <person name="Huard M.D."/>
            <person name="Hughes L."/>
            <person name="Hurhula B."/>
            <person name="Husby M.E."/>
            <person name="Kamat A."/>
            <person name="Kanga B."/>
            <person name="Kashin S."/>
            <person name="Khazanovich D."/>
            <person name="Kisner P."/>
            <person name="Lance K."/>
            <person name="Lara M."/>
            <person name="Lee W."/>
            <person name="Lennon N."/>
            <person name="Letendre F."/>
            <person name="LeVine R."/>
            <person name="Lipovsky A."/>
            <person name="Liu X."/>
            <person name="Liu J."/>
            <person name="Liu S."/>
            <person name="Lokyitsang T."/>
            <person name="Lokyitsang Y."/>
            <person name="Lubonja R."/>
            <person name="Lui A."/>
            <person name="MacDonald P."/>
            <person name="Magnisalis V."/>
            <person name="Maru K."/>
            <person name="Matthews C."/>
            <person name="McCusker W."/>
            <person name="McDonough S."/>
            <person name="Mehta T."/>
            <person name="Meldrim J."/>
            <person name="Meneus L."/>
            <person name="Mihai O."/>
            <person name="Mihalev A."/>
            <person name="Mihova T."/>
            <person name="Mittelman R."/>
            <person name="Mlenga V."/>
            <person name="Montmayeur A."/>
            <person name="Mulrain L."/>
            <person name="Navidi A."/>
            <person name="Naylor J."/>
            <person name="Negash T."/>
            <person name="Nguyen T."/>
            <person name="Nguyen N."/>
            <person name="Nicol R."/>
            <person name="Norbu C."/>
            <person name="Norbu N."/>
            <person name="Novod N."/>
            <person name="O'Neill B."/>
            <person name="Osman S."/>
            <person name="Markiewicz E."/>
            <person name="Oyono O.L."/>
            <person name="Patti C."/>
            <person name="Phunkhang P."/>
            <person name="Pierre F."/>
            <person name="Priest M."/>
            <person name="Raghuraman S."/>
            <person name="Rege F."/>
            <person name="Reyes R."/>
            <person name="Rise C."/>
            <person name="Rogov P."/>
            <person name="Ross K."/>
            <person name="Ryan E."/>
            <person name="Settipalli S."/>
            <person name="Shea T."/>
            <person name="Sherpa N."/>
            <person name="Shi L."/>
            <person name="Shih D."/>
            <person name="Sparrow T."/>
            <person name="Spaulding J."/>
            <person name="Stalker J."/>
            <person name="Stange-Thomann N."/>
            <person name="Stavropoulos S."/>
            <person name="Stone C."/>
            <person name="Strader C."/>
            <person name="Tesfaye S."/>
            <person name="Thomson T."/>
            <person name="Thoulutsang Y."/>
            <person name="Thoulutsang D."/>
            <person name="Topham K."/>
            <person name="Topping I."/>
            <person name="Tsamla T."/>
            <person name="Vassiliev H."/>
            <person name="Vo A."/>
            <person name="Wangchuk T."/>
            <person name="Wangdi T."/>
            <person name="Weiand M."/>
            <person name="Wilkinson J."/>
            <person name="Wilson A."/>
            <person name="Yadav S."/>
            <person name="Young G."/>
            <person name="Yu Q."/>
            <person name="Zembek L."/>
            <person name="Zhong D."/>
            <person name="Zimmer A."/>
            <person name="Zwirko Z."/>
            <person name="Jaffe D.B."/>
            <person name="Alvarez P."/>
            <person name="Brockman W."/>
            <person name="Butler J."/>
            <person name="Chin C."/>
            <person name="Gnerre S."/>
            <person name="Grabherr M."/>
            <person name="Kleber M."/>
            <person name="Mauceli E."/>
            <person name="MacCallum I."/>
        </authorList>
    </citation>
    <scope>NUCLEOTIDE SEQUENCE [LARGE SCALE GENOMIC DNA]</scope>
    <source>
        <strain evidence="3">Tucson 14030-0811.24</strain>
    </source>
</reference>
<protein>
    <submittedName>
        <fullName evidence="2">Uncharacterized protein</fullName>
    </submittedName>
</protein>
<keyword evidence="3" id="KW-1185">Reference proteome</keyword>
<evidence type="ECO:0000256" key="1">
    <source>
        <dbReference type="SAM" id="MobiDB-lite"/>
    </source>
</evidence>
<name>B4NJE0_DROWI</name>
<dbReference type="HOGENOM" id="CLU_1940326_0_0_1"/>
<dbReference type="EMBL" id="CH964272">
    <property type="protein sequence ID" value="EDW84971.2"/>
    <property type="molecule type" value="Genomic_DNA"/>
</dbReference>
<sequence>MFWTAVASSTLASTSAAGSEHAAAMASASPNYQQQHIKPFPRSSTLAKTNSWQISHAAFKTRQQKQQFQLQMQMELEQVDEEHHHLHHHIKISPKSESKILKAFTSCKCTQREQKELN</sequence>
<accession>B4NJE0</accession>
<evidence type="ECO:0000313" key="3">
    <source>
        <dbReference type="Proteomes" id="UP000007798"/>
    </source>
</evidence>
<feature type="region of interest" description="Disordered" evidence="1">
    <location>
        <begin position="17"/>
        <end position="36"/>
    </location>
</feature>
<dbReference type="OrthoDB" id="7871203at2759"/>